<dbReference type="PANTHER" id="PTHR11875">
    <property type="entry name" value="TESTIS-SPECIFIC Y-ENCODED PROTEIN"/>
    <property type="match status" value="1"/>
</dbReference>
<evidence type="ECO:0000256" key="6">
    <source>
        <dbReference type="RuleBase" id="RU003876"/>
    </source>
</evidence>
<keyword evidence="9" id="KW-1185">Reference proteome</keyword>
<keyword evidence="5" id="KW-0143">Chaperone</keyword>
<sequence>MATAEQKGKRPRIEAEEGDRIDDALLLSIEKLQEIQDEIERVNEEASDKVLEVEQKYNEVRRPVYTRRNEIIKEIPDFWLTAFLSHPMLGELLTEDDQKIFKHLVSIDVDEFQDIKSGYSITLVSFFCIYKLWFPSLCLHVLNLNWQAFSSNPYFEDTKLTKTCSFSDDGKITVKATTINWKDGMDIANGKAYTENGEKRLLIDESFFTWFNDAKNKSFSDGVMDEVADVIKEELWPN</sequence>
<dbReference type="STRING" id="200361.A0A453C4U6"/>
<comment type="subcellular location">
    <subcellularLocation>
        <location evidence="1">Cytoplasm</location>
    </subcellularLocation>
</comment>
<reference evidence="8" key="4">
    <citation type="submission" date="2019-03" db="UniProtKB">
        <authorList>
            <consortium name="EnsemblPlants"/>
        </authorList>
    </citation>
    <scope>IDENTIFICATION</scope>
</reference>
<dbReference type="GO" id="GO:0006334">
    <property type="term" value="P:nucleosome assembly"/>
    <property type="evidence" value="ECO:0007669"/>
    <property type="project" value="InterPro"/>
</dbReference>
<evidence type="ECO:0000256" key="4">
    <source>
        <dbReference type="ARBA" id="ARBA00023054"/>
    </source>
</evidence>
<dbReference type="EnsemblPlants" id="AET2Gv20734400.3">
    <property type="protein sequence ID" value="AET2Gv20734400.3"/>
    <property type="gene ID" value="AET2Gv20734400"/>
</dbReference>
<evidence type="ECO:0008006" key="10">
    <source>
        <dbReference type="Google" id="ProtNLM"/>
    </source>
</evidence>
<reference evidence="9" key="2">
    <citation type="journal article" date="2017" name="Nat. Plants">
        <title>The Aegilops tauschii genome reveals multiple impacts of transposons.</title>
        <authorList>
            <person name="Zhao G."/>
            <person name="Zou C."/>
            <person name="Li K."/>
            <person name="Wang K."/>
            <person name="Li T."/>
            <person name="Gao L."/>
            <person name="Zhang X."/>
            <person name="Wang H."/>
            <person name="Yang Z."/>
            <person name="Liu X."/>
            <person name="Jiang W."/>
            <person name="Mao L."/>
            <person name="Kong X."/>
            <person name="Jiao Y."/>
            <person name="Jia J."/>
        </authorList>
    </citation>
    <scope>NUCLEOTIDE SEQUENCE [LARGE SCALE GENOMIC DNA]</scope>
    <source>
        <strain evidence="9">cv. AL8/78</strain>
    </source>
</reference>
<dbReference type="Gene3D" id="1.20.5.1500">
    <property type="match status" value="1"/>
</dbReference>
<keyword evidence="3" id="KW-0963">Cytoplasm</keyword>
<comment type="similarity">
    <text evidence="2 6">Belongs to the nucleosome assembly protein (NAP) family.</text>
</comment>
<dbReference type="GO" id="GO:0000724">
    <property type="term" value="P:double-strand break repair via homologous recombination"/>
    <property type="evidence" value="ECO:0007669"/>
    <property type="project" value="UniProtKB-ARBA"/>
</dbReference>
<dbReference type="AlphaFoldDB" id="A0A453C4U6"/>
<dbReference type="Gene3D" id="3.30.1120.90">
    <property type="entry name" value="Nucleosome assembly protein"/>
    <property type="match status" value="2"/>
</dbReference>
<dbReference type="GO" id="GO:0005634">
    <property type="term" value="C:nucleus"/>
    <property type="evidence" value="ECO:0007669"/>
    <property type="project" value="InterPro"/>
</dbReference>
<dbReference type="Gramene" id="AET2Gv20734400.3">
    <property type="protein sequence ID" value="AET2Gv20734400.3"/>
    <property type="gene ID" value="AET2Gv20734400"/>
</dbReference>
<accession>A0A453C4U6</accession>
<organism evidence="8 9">
    <name type="scientific">Aegilops tauschii subsp. strangulata</name>
    <name type="common">Goatgrass</name>
    <dbReference type="NCBI Taxonomy" id="200361"/>
    <lineage>
        <taxon>Eukaryota</taxon>
        <taxon>Viridiplantae</taxon>
        <taxon>Streptophyta</taxon>
        <taxon>Embryophyta</taxon>
        <taxon>Tracheophyta</taxon>
        <taxon>Spermatophyta</taxon>
        <taxon>Magnoliopsida</taxon>
        <taxon>Liliopsida</taxon>
        <taxon>Poales</taxon>
        <taxon>Poaceae</taxon>
        <taxon>BOP clade</taxon>
        <taxon>Pooideae</taxon>
        <taxon>Triticodae</taxon>
        <taxon>Triticeae</taxon>
        <taxon>Triticinae</taxon>
        <taxon>Aegilops</taxon>
    </lineage>
</organism>
<dbReference type="Proteomes" id="UP000015105">
    <property type="component" value="Chromosome 2D"/>
</dbReference>
<reference evidence="8" key="5">
    <citation type="journal article" date="2021" name="G3 (Bethesda)">
        <title>Aegilops tauschii genome assembly Aet v5.0 features greater sequence contiguity and improved annotation.</title>
        <authorList>
            <person name="Wang L."/>
            <person name="Zhu T."/>
            <person name="Rodriguez J.C."/>
            <person name="Deal K.R."/>
            <person name="Dubcovsky J."/>
            <person name="McGuire P.E."/>
            <person name="Lux T."/>
            <person name="Spannagl M."/>
            <person name="Mayer K.F.X."/>
            <person name="Baldrich P."/>
            <person name="Meyers B.C."/>
            <person name="Huo N."/>
            <person name="Gu Y.Q."/>
            <person name="Zhou H."/>
            <person name="Devos K.M."/>
            <person name="Bennetzen J.L."/>
            <person name="Unver T."/>
            <person name="Budak H."/>
            <person name="Gulick P.J."/>
            <person name="Galiba G."/>
            <person name="Kalapos B."/>
            <person name="Nelson D.R."/>
            <person name="Li P."/>
            <person name="You F.M."/>
            <person name="Luo M.C."/>
            <person name="Dvorak J."/>
        </authorList>
    </citation>
    <scope>NUCLEOTIDE SEQUENCE [LARGE SCALE GENOMIC DNA]</scope>
    <source>
        <strain evidence="8">cv. AL8/78</strain>
    </source>
</reference>
<evidence type="ECO:0000256" key="7">
    <source>
        <dbReference type="SAM" id="Coils"/>
    </source>
</evidence>
<evidence type="ECO:0000256" key="2">
    <source>
        <dbReference type="ARBA" id="ARBA00009947"/>
    </source>
</evidence>
<keyword evidence="4 7" id="KW-0175">Coiled coil</keyword>
<name>A0A453C4U6_AEGTS</name>
<reference evidence="9" key="1">
    <citation type="journal article" date="2014" name="Science">
        <title>Ancient hybridizations among the ancestral genomes of bread wheat.</title>
        <authorList>
            <consortium name="International Wheat Genome Sequencing Consortium,"/>
            <person name="Marcussen T."/>
            <person name="Sandve S.R."/>
            <person name="Heier L."/>
            <person name="Spannagl M."/>
            <person name="Pfeifer M."/>
            <person name="Jakobsen K.S."/>
            <person name="Wulff B.B."/>
            <person name="Steuernagel B."/>
            <person name="Mayer K.F."/>
            <person name="Olsen O.A."/>
        </authorList>
    </citation>
    <scope>NUCLEOTIDE SEQUENCE [LARGE SCALE GENOMIC DNA]</scope>
    <source>
        <strain evidence="9">cv. AL8/78</strain>
    </source>
</reference>
<proteinExistence type="inferred from homology"/>
<evidence type="ECO:0000256" key="3">
    <source>
        <dbReference type="ARBA" id="ARBA00022490"/>
    </source>
</evidence>
<dbReference type="GO" id="GO:0005737">
    <property type="term" value="C:cytoplasm"/>
    <property type="evidence" value="ECO:0007669"/>
    <property type="project" value="UniProtKB-SubCell"/>
</dbReference>
<feature type="coiled-coil region" evidence="7">
    <location>
        <begin position="25"/>
        <end position="56"/>
    </location>
</feature>
<evidence type="ECO:0000313" key="9">
    <source>
        <dbReference type="Proteomes" id="UP000015105"/>
    </source>
</evidence>
<dbReference type="InterPro" id="IPR037231">
    <property type="entry name" value="NAP-like_sf"/>
</dbReference>
<evidence type="ECO:0000313" key="8">
    <source>
        <dbReference type="EnsemblPlants" id="AET2Gv20734400.3"/>
    </source>
</evidence>
<dbReference type="Pfam" id="PF00956">
    <property type="entry name" value="NAP"/>
    <property type="match status" value="1"/>
</dbReference>
<dbReference type="GO" id="GO:0042393">
    <property type="term" value="F:histone binding"/>
    <property type="evidence" value="ECO:0007669"/>
    <property type="project" value="UniProtKB-ARBA"/>
</dbReference>
<evidence type="ECO:0000256" key="1">
    <source>
        <dbReference type="ARBA" id="ARBA00004496"/>
    </source>
</evidence>
<dbReference type="SUPFAM" id="SSF143113">
    <property type="entry name" value="NAP-like"/>
    <property type="match status" value="1"/>
</dbReference>
<evidence type="ECO:0000256" key="5">
    <source>
        <dbReference type="ARBA" id="ARBA00023186"/>
    </source>
</evidence>
<reference evidence="8" key="3">
    <citation type="journal article" date="2017" name="Nature">
        <title>Genome sequence of the progenitor of the wheat D genome Aegilops tauschii.</title>
        <authorList>
            <person name="Luo M.C."/>
            <person name="Gu Y.Q."/>
            <person name="Puiu D."/>
            <person name="Wang H."/>
            <person name="Twardziok S.O."/>
            <person name="Deal K.R."/>
            <person name="Huo N."/>
            <person name="Zhu T."/>
            <person name="Wang L."/>
            <person name="Wang Y."/>
            <person name="McGuire P.E."/>
            <person name="Liu S."/>
            <person name="Long H."/>
            <person name="Ramasamy R.K."/>
            <person name="Rodriguez J.C."/>
            <person name="Van S.L."/>
            <person name="Yuan L."/>
            <person name="Wang Z."/>
            <person name="Xia Z."/>
            <person name="Xiao L."/>
            <person name="Anderson O.D."/>
            <person name="Ouyang S."/>
            <person name="Liang Y."/>
            <person name="Zimin A.V."/>
            <person name="Pertea G."/>
            <person name="Qi P."/>
            <person name="Bennetzen J.L."/>
            <person name="Dai X."/>
            <person name="Dawson M.W."/>
            <person name="Muller H.G."/>
            <person name="Kugler K."/>
            <person name="Rivarola-Duarte L."/>
            <person name="Spannagl M."/>
            <person name="Mayer K.F.X."/>
            <person name="Lu F.H."/>
            <person name="Bevan M.W."/>
            <person name="Leroy P."/>
            <person name="Li P."/>
            <person name="You F.M."/>
            <person name="Sun Q."/>
            <person name="Liu Z."/>
            <person name="Lyons E."/>
            <person name="Wicker T."/>
            <person name="Salzberg S.L."/>
            <person name="Devos K.M."/>
            <person name="Dvorak J."/>
        </authorList>
    </citation>
    <scope>NUCLEOTIDE SEQUENCE [LARGE SCALE GENOMIC DNA]</scope>
    <source>
        <strain evidence="8">cv. AL8/78</strain>
    </source>
</reference>
<dbReference type="InterPro" id="IPR002164">
    <property type="entry name" value="NAP_family"/>
</dbReference>
<protein>
    <recommendedName>
        <fullName evidence="10">NAP1-related protein 2</fullName>
    </recommendedName>
</protein>